<dbReference type="EMBL" id="LBIA02000001">
    <property type="protein sequence ID" value="TKT72462.1"/>
    <property type="molecule type" value="Genomic_DNA"/>
</dbReference>
<protein>
    <submittedName>
        <fullName evidence="2">Uncharacterized protein</fullName>
    </submittedName>
</protein>
<evidence type="ECO:0000313" key="3">
    <source>
        <dbReference type="Proteomes" id="UP000034832"/>
    </source>
</evidence>
<sequence>MSTDFNIKPVGASVIATYVEPAFNAAKTAVPTQLPPDKAVTAPDASLHVRNNPQAETDRLSKQVVIDRAAAEIVYRTVDSATSLVVRQYPDEARLRARAYLRAMDIAREDNMRRNTDLRI</sequence>
<dbReference type="AlphaFoldDB" id="A0A4U6BPX1"/>
<feature type="region of interest" description="Disordered" evidence="1">
    <location>
        <begin position="34"/>
        <end position="55"/>
    </location>
</feature>
<gene>
    <name evidence="2" type="ORF">YH63_014050</name>
</gene>
<dbReference type="Proteomes" id="UP000034832">
    <property type="component" value="Unassembled WGS sequence"/>
</dbReference>
<keyword evidence="3" id="KW-1185">Reference proteome</keyword>
<accession>A0A4U6BPX1</accession>
<reference evidence="2" key="1">
    <citation type="submission" date="2019-04" db="EMBL/GenBank/DDBJ databases">
        <title>Whole genome sequencing of cave bacteria.</title>
        <authorList>
            <person name="Gan H.M."/>
            <person name="Barton H."/>
            <person name="Savka M.A."/>
        </authorList>
    </citation>
    <scope>NUCLEOTIDE SEQUENCE [LARGE SCALE GENOMIC DNA]</scope>
    <source>
        <strain evidence="2">LC387</strain>
    </source>
</reference>
<organism evidence="2 3">
    <name type="scientific">Afipia massiliensis</name>
    <dbReference type="NCBI Taxonomy" id="211460"/>
    <lineage>
        <taxon>Bacteria</taxon>
        <taxon>Pseudomonadati</taxon>
        <taxon>Pseudomonadota</taxon>
        <taxon>Alphaproteobacteria</taxon>
        <taxon>Hyphomicrobiales</taxon>
        <taxon>Nitrobacteraceae</taxon>
        <taxon>Afipia</taxon>
    </lineage>
</organism>
<dbReference type="RefSeq" id="WP_046827064.1">
    <property type="nucleotide sequence ID" value="NZ_LBIA02000001.1"/>
</dbReference>
<name>A0A4U6BPX1_9BRAD</name>
<evidence type="ECO:0000313" key="2">
    <source>
        <dbReference type="EMBL" id="TKT72462.1"/>
    </source>
</evidence>
<comment type="caution">
    <text evidence="2">The sequence shown here is derived from an EMBL/GenBank/DDBJ whole genome shotgun (WGS) entry which is preliminary data.</text>
</comment>
<dbReference type="OrthoDB" id="8457098at2"/>
<evidence type="ECO:0000256" key="1">
    <source>
        <dbReference type="SAM" id="MobiDB-lite"/>
    </source>
</evidence>
<dbReference type="STRING" id="211460.YH63_04965"/>
<proteinExistence type="predicted"/>